<evidence type="ECO:0000256" key="1">
    <source>
        <dbReference type="SAM" id="MobiDB-lite"/>
    </source>
</evidence>
<evidence type="ECO:0000313" key="3">
    <source>
        <dbReference type="Proteomes" id="UP001152795"/>
    </source>
</evidence>
<accession>A0A6S7JCI7</accession>
<evidence type="ECO:0000313" key="2">
    <source>
        <dbReference type="EMBL" id="CAB4027774.1"/>
    </source>
</evidence>
<keyword evidence="3" id="KW-1185">Reference proteome</keyword>
<sequence>MTKNLVIMFLAIEISPTKKLERAESTLANLKSSRKKDECEKQDDDPVPQKRTPTRQWSRIQKQRCSPTTSSSVRRNILPKKCLEKTVLQLKHGITKSATVYDNAFDIFCAEIIEERIVGNKEILLEFACHEVEDLACNHEEADTRMLAHAKSCHTTSAFFGKGKSSALKIAMESEEYAPAFSNLGNELDVPSSTKAVLKKFVCHLYGAENQCDVNLVR</sequence>
<organism evidence="2 3">
    <name type="scientific">Paramuricea clavata</name>
    <name type="common">Red gorgonian</name>
    <name type="synonym">Violescent sea-whip</name>
    <dbReference type="NCBI Taxonomy" id="317549"/>
    <lineage>
        <taxon>Eukaryota</taxon>
        <taxon>Metazoa</taxon>
        <taxon>Cnidaria</taxon>
        <taxon>Anthozoa</taxon>
        <taxon>Octocorallia</taxon>
        <taxon>Malacalcyonacea</taxon>
        <taxon>Plexauridae</taxon>
        <taxon>Paramuricea</taxon>
    </lineage>
</organism>
<dbReference type="OrthoDB" id="5982857at2759"/>
<dbReference type="AlphaFoldDB" id="A0A6S7JCI7"/>
<feature type="region of interest" description="Disordered" evidence="1">
    <location>
        <begin position="29"/>
        <end position="71"/>
    </location>
</feature>
<name>A0A6S7JCI7_PARCT</name>
<gene>
    <name evidence="2" type="ORF">PACLA_8A018774</name>
</gene>
<feature type="compositionally biased region" description="Polar residues" evidence="1">
    <location>
        <begin position="54"/>
        <end position="71"/>
    </location>
</feature>
<dbReference type="EMBL" id="CACRXK020015011">
    <property type="protein sequence ID" value="CAB4027774.1"/>
    <property type="molecule type" value="Genomic_DNA"/>
</dbReference>
<proteinExistence type="predicted"/>
<dbReference type="Proteomes" id="UP001152795">
    <property type="component" value="Unassembled WGS sequence"/>
</dbReference>
<protein>
    <submittedName>
        <fullName evidence="2">Uncharacterized protein</fullName>
    </submittedName>
</protein>
<reference evidence="2" key="1">
    <citation type="submission" date="2020-04" db="EMBL/GenBank/DDBJ databases">
        <authorList>
            <person name="Alioto T."/>
            <person name="Alioto T."/>
            <person name="Gomez Garrido J."/>
        </authorList>
    </citation>
    <scope>NUCLEOTIDE SEQUENCE</scope>
    <source>
        <strain evidence="2">A484AB</strain>
    </source>
</reference>
<comment type="caution">
    <text evidence="2">The sequence shown here is derived from an EMBL/GenBank/DDBJ whole genome shotgun (WGS) entry which is preliminary data.</text>
</comment>